<dbReference type="EMBL" id="CABVHY010000056">
    <property type="protein sequence ID" value="VVO44256.1"/>
    <property type="molecule type" value="Genomic_DNA"/>
</dbReference>
<dbReference type="AlphaFoldDB" id="A0A5E7FY09"/>
<organism evidence="1 2">
    <name type="scientific">Pseudomonas fluorescens</name>
    <dbReference type="NCBI Taxonomy" id="294"/>
    <lineage>
        <taxon>Bacteria</taxon>
        <taxon>Pseudomonadati</taxon>
        <taxon>Pseudomonadota</taxon>
        <taxon>Gammaproteobacteria</taxon>
        <taxon>Pseudomonadales</taxon>
        <taxon>Pseudomonadaceae</taxon>
        <taxon>Pseudomonas</taxon>
    </lineage>
</organism>
<protein>
    <submittedName>
        <fullName evidence="1">Uncharacterized protein</fullName>
    </submittedName>
</protein>
<evidence type="ECO:0000313" key="1">
    <source>
        <dbReference type="EMBL" id="VVO44256.1"/>
    </source>
</evidence>
<evidence type="ECO:0000313" key="2">
    <source>
        <dbReference type="Proteomes" id="UP000379480"/>
    </source>
</evidence>
<proteinExistence type="predicted"/>
<gene>
    <name evidence="1" type="ORF">PS723_06329</name>
</gene>
<accession>A0A5E7FY09</accession>
<dbReference type="Proteomes" id="UP000379480">
    <property type="component" value="Unassembled WGS sequence"/>
</dbReference>
<reference evidence="1 2" key="1">
    <citation type="submission" date="2019-09" db="EMBL/GenBank/DDBJ databases">
        <authorList>
            <person name="Chandra G."/>
            <person name="Truman W A."/>
        </authorList>
    </citation>
    <scope>NUCLEOTIDE SEQUENCE [LARGE SCALE GENOMIC DNA]</scope>
    <source>
        <strain evidence="1">PS723</strain>
    </source>
</reference>
<name>A0A5E7FY09_PSEFL</name>
<sequence length="58" mass="6615">MKARNQRKPASHLSTLALSFNVEDKPRTLLLHTAISLEIREWLDAATPMERAEQMALL</sequence>